<evidence type="ECO:0000313" key="2">
    <source>
        <dbReference type="Proteomes" id="UP000193144"/>
    </source>
</evidence>
<reference evidence="1 2" key="1">
    <citation type="submission" date="2016-07" db="EMBL/GenBank/DDBJ databases">
        <title>Pervasive Adenine N6-methylation of Active Genes in Fungi.</title>
        <authorList>
            <consortium name="DOE Joint Genome Institute"/>
            <person name="Mondo S.J."/>
            <person name="Dannebaum R.O."/>
            <person name="Kuo R.C."/>
            <person name="Labutti K."/>
            <person name="Haridas S."/>
            <person name="Kuo A."/>
            <person name="Salamov A."/>
            <person name="Ahrendt S.R."/>
            <person name="Lipzen A."/>
            <person name="Sullivan W."/>
            <person name="Andreopoulos W.B."/>
            <person name="Clum A."/>
            <person name="Lindquist E."/>
            <person name="Daum C."/>
            <person name="Ramamoorthy G.K."/>
            <person name="Gryganskyi A."/>
            <person name="Culley D."/>
            <person name="Magnuson J.K."/>
            <person name="James T.Y."/>
            <person name="O'Malley M.A."/>
            <person name="Stajich J.E."/>
            <person name="Spatafora J.W."/>
            <person name="Visel A."/>
            <person name="Grigoriev I.V."/>
        </authorList>
    </citation>
    <scope>NUCLEOTIDE SEQUENCE [LARGE SCALE GENOMIC DNA]</scope>
    <source>
        <strain evidence="1 2">CBS 115471</strain>
    </source>
</reference>
<accession>A0A1Y1XUP4</accession>
<protein>
    <submittedName>
        <fullName evidence="1">Uncharacterized protein</fullName>
    </submittedName>
</protein>
<dbReference type="STRING" id="1231657.A0A1Y1XUP4"/>
<comment type="caution">
    <text evidence="1">The sequence shown here is derived from an EMBL/GenBank/DDBJ whole genome shotgun (WGS) entry which is preliminary data.</text>
</comment>
<sequence>MLPSLISLRRARTPSAEDLFSSAPGPTFTDDLRNLHGDDPDTIIVYNSRRYGALEFRTADVKGEEERRKFAHYLSNASILLAELVSGRCEERHREGEINGEDTWGTAGGRWWIGAEEEQQWAVGGEAVLELGAG</sequence>
<gene>
    <name evidence="1" type="ORF">BCR34DRAFT_581869</name>
</gene>
<dbReference type="AlphaFoldDB" id="A0A1Y1XUP4"/>
<name>A0A1Y1XUP4_9PLEO</name>
<dbReference type="Proteomes" id="UP000193144">
    <property type="component" value="Unassembled WGS sequence"/>
</dbReference>
<dbReference type="OrthoDB" id="407325at2759"/>
<keyword evidence="2" id="KW-1185">Reference proteome</keyword>
<dbReference type="EMBL" id="MCFA01000666">
    <property type="protein sequence ID" value="ORX89216.1"/>
    <property type="molecule type" value="Genomic_DNA"/>
</dbReference>
<organism evidence="1 2">
    <name type="scientific">Clohesyomyces aquaticus</name>
    <dbReference type="NCBI Taxonomy" id="1231657"/>
    <lineage>
        <taxon>Eukaryota</taxon>
        <taxon>Fungi</taxon>
        <taxon>Dikarya</taxon>
        <taxon>Ascomycota</taxon>
        <taxon>Pezizomycotina</taxon>
        <taxon>Dothideomycetes</taxon>
        <taxon>Pleosporomycetidae</taxon>
        <taxon>Pleosporales</taxon>
        <taxon>Lindgomycetaceae</taxon>
        <taxon>Clohesyomyces</taxon>
    </lineage>
</organism>
<evidence type="ECO:0000313" key="1">
    <source>
        <dbReference type="EMBL" id="ORX89216.1"/>
    </source>
</evidence>
<proteinExistence type="predicted"/>